<accession>A0A0K2V1V3</accession>
<sequence>MSSKLIQSSLEEEESISNDHLEFINQQLDLHLQHLKGKTYSPKLLGISILLQSTSPALNNLIRKSGLIQLLTVNYLKRLTSIFEFTGGVNNSMIDYLSLRMKTLDSKDGYIYIIIDEVYSN</sequence>
<proteinExistence type="predicted"/>
<name>A0A0K2V1V3_LEPSM</name>
<evidence type="ECO:0000313" key="1">
    <source>
        <dbReference type="EMBL" id="CDW44483.1"/>
    </source>
</evidence>
<dbReference type="EMBL" id="HACA01027122">
    <property type="protein sequence ID" value="CDW44483.1"/>
    <property type="molecule type" value="Transcribed_RNA"/>
</dbReference>
<organism evidence="1">
    <name type="scientific">Lepeophtheirus salmonis</name>
    <name type="common">Salmon louse</name>
    <name type="synonym">Caligus salmonis</name>
    <dbReference type="NCBI Taxonomy" id="72036"/>
    <lineage>
        <taxon>Eukaryota</taxon>
        <taxon>Metazoa</taxon>
        <taxon>Ecdysozoa</taxon>
        <taxon>Arthropoda</taxon>
        <taxon>Crustacea</taxon>
        <taxon>Multicrustacea</taxon>
        <taxon>Hexanauplia</taxon>
        <taxon>Copepoda</taxon>
        <taxon>Siphonostomatoida</taxon>
        <taxon>Caligidae</taxon>
        <taxon>Lepeophtheirus</taxon>
    </lineage>
</organism>
<reference evidence="1" key="1">
    <citation type="submission" date="2014-05" db="EMBL/GenBank/DDBJ databases">
        <authorList>
            <person name="Chronopoulou M."/>
        </authorList>
    </citation>
    <scope>NUCLEOTIDE SEQUENCE</scope>
    <source>
        <tissue evidence="1">Whole organism</tissue>
    </source>
</reference>
<protein>
    <submittedName>
        <fullName evidence="1">Uncharacterized protein</fullName>
    </submittedName>
</protein>
<dbReference type="AlphaFoldDB" id="A0A0K2V1V3"/>